<evidence type="ECO:0000313" key="11">
    <source>
        <dbReference type="Proteomes" id="UP001446871"/>
    </source>
</evidence>
<reference evidence="10 11" key="1">
    <citation type="submission" date="2023-01" db="EMBL/GenBank/DDBJ databases">
        <title>Analysis of 21 Apiospora genomes using comparative genomics revels a genus with tremendous synthesis potential of carbohydrate active enzymes and secondary metabolites.</title>
        <authorList>
            <person name="Sorensen T."/>
        </authorList>
    </citation>
    <scope>NUCLEOTIDE SEQUENCE [LARGE SCALE GENOMIC DNA]</scope>
    <source>
        <strain evidence="10 11">CBS 83171</strain>
    </source>
</reference>
<evidence type="ECO:0000256" key="4">
    <source>
        <dbReference type="ARBA" id="ARBA00022833"/>
    </source>
</evidence>
<dbReference type="InterPro" id="IPR013087">
    <property type="entry name" value="Znf_C2H2_type"/>
</dbReference>
<protein>
    <recommendedName>
        <fullName evidence="9">C2H2-type domain-containing protein</fullName>
    </recommendedName>
</protein>
<name>A0ABR1WK93_9PEZI</name>
<evidence type="ECO:0000259" key="9">
    <source>
        <dbReference type="PROSITE" id="PS50157"/>
    </source>
</evidence>
<evidence type="ECO:0000256" key="5">
    <source>
        <dbReference type="ARBA" id="ARBA00023015"/>
    </source>
</evidence>
<comment type="subcellular location">
    <subcellularLocation>
        <location evidence="1">Nucleus</location>
    </subcellularLocation>
</comment>
<dbReference type="SMART" id="SM00355">
    <property type="entry name" value="ZnF_C2H2"/>
    <property type="match status" value="4"/>
</dbReference>
<keyword evidence="5" id="KW-0805">Transcription regulation</keyword>
<dbReference type="PANTHER" id="PTHR46179:SF13">
    <property type="entry name" value="C2H2-TYPE DOMAIN-CONTAINING PROTEIN"/>
    <property type="match status" value="1"/>
</dbReference>
<gene>
    <name evidence="10" type="ORF">PG996_002693</name>
</gene>
<evidence type="ECO:0000256" key="6">
    <source>
        <dbReference type="ARBA" id="ARBA00023163"/>
    </source>
</evidence>
<evidence type="ECO:0000256" key="2">
    <source>
        <dbReference type="ARBA" id="ARBA00022723"/>
    </source>
</evidence>
<sequence>MDSGHSTSWSSFLNEEFQDEFLLHEDQERLDSFFDFSRAAAEPTVSDPGVLERTSDPVPGYTDHMPHMQDPLTSLENYAPELLAPNNTQWHPMVTPRTETDGRTFSDITLHFPIVASSSEEPGTPVTHYDHGAPRQLGQATGNYHGEVQLRAGCETAQIVPAPSPSTDVFHCGLHGCQFISLSEDLLARHQRFHALRHWVVSESPFKCKCGKTSTKLHSLERHIQGFLESGPKFPCQERGCRKGFKRKDHLVQHMSHTHHFSDTELRAKFPNHRQVIRNTIPVCPFSSCPDHRGEDFERRSNEFREANKPFAKQSDYTRHMKIDHDWSPYPCTVASCDKRGKNGYFSLKALQKHYQQQHPDIEEPEILSKIVA</sequence>
<keyword evidence="11" id="KW-1185">Reference proteome</keyword>
<evidence type="ECO:0000313" key="10">
    <source>
        <dbReference type="EMBL" id="KAK8083912.1"/>
    </source>
</evidence>
<dbReference type="PROSITE" id="PS50157">
    <property type="entry name" value="ZINC_FINGER_C2H2_2"/>
    <property type="match status" value="1"/>
</dbReference>
<dbReference type="PANTHER" id="PTHR46179">
    <property type="entry name" value="ZINC FINGER PROTEIN"/>
    <property type="match status" value="1"/>
</dbReference>
<keyword evidence="2" id="KW-0479">Metal-binding</keyword>
<evidence type="ECO:0000256" key="1">
    <source>
        <dbReference type="ARBA" id="ARBA00004123"/>
    </source>
</evidence>
<keyword evidence="7" id="KW-0539">Nucleus</keyword>
<evidence type="ECO:0000256" key="3">
    <source>
        <dbReference type="ARBA" id="ARBA00022771"/>
    </source>
</evidence>
<dbReference type="Proteomes" id="UP001446871">
    <property type="component" value="Unassembled WGS sequence"/>
</dbReference>
<comment type="caution">
    <text evidence="10">The sequence shown here is derived from an EMBL/GenBank/DDBJ whole genome shotgun (WGS) entry which is preliminary data.</text>
</comment>
<evidence type="ECO:0000256" key="7">
    <source>
        <dbReference type="ARBA" id="ARBA00023242"/>
    </source>
</evidence>
<keyword evidence="3 8" id="KW-0863">Zinc-finger</keyword>
<evidence type="ECO:0000256" key="8">
    <source>
        <dbReference type="PROSITE-ProRule" id="PRU00042"/>
    </source>
</evidence>
<dbReference type="Gene3D" id="3.30.160.60">
    <property type="entry name" value="Classic Zinc Finger"/>
    <property type="match status" value="2"/>
</dbReference>
<proteinExistence type="predicted"/>
<organism evidence="10 11">
    <name type="scientific">Apiospora saccharicola</name>
    <dbReference type="NCBI Taxonomy" id="335842"/>
    <lineage>
        <taxon>Eukaryota</taxon>
        <taxon>Fungi</taxon>
        <taxon>Dikarya</taxon>
        <taxon>Ascomycota</taxon>
        <taxon>Pezizomycotina</taxon>
        <taxon>Sordariomycetes</taxon>
        <taxon>Xylariomycetidae</taxon>
        <taxon>Amphisphaeriales</taxon>
        <taxon>Apiosporaceae</taxon>
        <taxon>Apiospora</taxon>
    </lineage>
</organism>
<keyword evidence="6" id="KW-0804">Transcription</keyword>
<feature type="domain" description="C2H2-type" evidence="9">
    <location>
        <begin position="234"/>
        <end position="259"/>
    </location>
</feature>
<accession>A0ABR1WK93</accession>
<dbReference type="EMBL" id="JAQQWM010000001">
    <property type="protein sequence ID" value="KAK8083912.1"/>
    <property type="molecule type" value="Genomic_DNA"/>
</dbReference>
<dbReference type="InterPro" id="IPR051061">
    <property type="entry name" value="Zinc_finger_trans_reg"/>
</dbReference>
<keyword evidence="4" id="KW-0862">Zinc</keyword>